<name>A0AAN9QMA9_PHACN</name>
<organism evidence="1 2">
    <name type="scientific">Phaseolus coccineus</name>
    <name type="common">Scarlet runner bean</name>
    <name type="synonym">Phaseolus multiflorus</name>
    <dbReference type="NCBI Taxonomy" id="3886"/>
    <lineage>
        <taxon>Eukaryota</taxon>
        <taxon>Viridiplantae</taxon>
        <taxon>Streptophyta</taxon>
        <taxon>Embryophyta</taxon>
        <taxon>Tracheophyta</taxon>
        <taxon>Spermatophyta</taxon>
        <taxon>Magnoliopsida</taxon>
        <taxon>eudicotyledons</taxon>
        <taxon>Gunneridae</taxon>
        <taxon>Pentapetalae</taxon>
        <taxon>rosids</taxon>
        <taxon>fabids</taxon>
        <taxon>Fabales</taxon>
        <taxon>Fabaceae</taxon>
        <taxon>Papilionoideae</taxon>
        <taxon>50 kb inversion clade</taxon>
        <taxon>NPAAA clade</taxon>
        <taxon>indigoferoid/millettioid clade</taxon>
        <taxon>Phaseoleae</taxon>
        <taxon>Phaseolus</taxon>
    </lineage>
</organism>
<dbReference type="AlphaFoldDB" id="A0AAN9QMA9"/>
<proteinExistence type="predicted"/>
<evidence type="ECO:0000313" key="1">
    <source>
        <dbReference type="EMBL" id="KAK7343010.1"/>
    </source>
</evidence>
<comment type="caution">
    <text evidence="1">The sequence shown here is derived from an EMBL/GenBank/DDBJ whole genome shotgun (WGS) entry which is preliminary data.</text>
</comment>
<dbReference type="Proteomes" id="UP001374584">
    <property type="component" value="Unassembled WGS sequence"/>
</dbReference>
<evidence type="ECO:0000313" key="2">
    <source>
        <dbReference type="Proteomes" id="UP001374584"/>
    </source>
</evidence>
<accession>A0AAN9QMA9</accession>
<protein>
    <submittedName>
        <fullName evidence="1">Uncharacterized protein</fullName>
    </submittedName>
</protein>
<sequence length="253" mass="28196">MDTLPQKINLISCESMIHISDIKLIRTDTTLDLSQKAEKDLEKEFRALQDLGAVFFCIHIKLIRTDTTLDLSQKAEKGRRTCNQKNSHTSQDGRLAIKRTDTPHRMEDLQSNEETHVTSEEEFVNICKTRAMPESLSSKPLQLALSQKKINLISYEPMVHISDIKLIRTDTTLDLSQKAEKGMISTVCRNCCLASFAMAGPFVPFSSATASAPSWIISSLTSEGINYVSLSALSSATHGYQWFPEACSHITSP</sequence>
<dbReference type="GO" id="GO:0005773">
    <property type="term" value="C:vacuole"/>
    <property type="evidence" value="ECO:0007669"/>
    <property type="project" value="TreeGrafter"/>
</dbReference>
<dbReference type="PANTHER" id="PTHR34892">
    <property type="entry name" value="VACUOLAR ATP SYNTHASE CATALYTIC SUBUNIT-RELATED / V-ATPASE-RELATED / VACUOLAR PROTON PUMP-LIKE PROTEIN"/>
    <property type="match status" value="1"/>
</dbReference>
<dbReference type="EMBL" id="JAYMYR010000009">
    <property type="protein sequence ID" value="KAK7343010.1"/>
    <property type="molecule type" value="Genomic_DNA"/>
</dbReference>
<reference evidence="1 2" key="1">
    <citation type="submission" date="2024-01" db="EMBL/GenBank/DDBJ databases">
        <title>The genomes of 5 underutilized Papilionoideae crops provide insights into root nodulation and disease resistanc.</title>
        <authorList>
            <person name="Jiang F."/>
        </authorList>
    </citation>
    <scope>NUCLEOTIDE SEQUENCE [LARGE SCALE GENOMIC DNA]</scope>
    <source>
        <strain evidence="1">JINMINGXINNONG_FW02</strain>
        <tissue evidence="1">Leaves</tissue>
    </source>
</reference>
<keyword evidence="2" id="KW-1185">Reference proteome</keyword>
<dbReference type="PANTHER" id="PTHR34892:SF2">
    <property type="entry name" value="VACUOLAR ATP SYNTHASE CATALYTIC SUBUNIT-RELATED _ V-ATPASE-RELATED _ VACUOLAR PROTON PUMP-LIKE PROTEIN"/>
    <property type="match status" value="1"/>
</dbReference>
<gene>
    <name evidence="1" type="ORF">VNO80_25971</name>
</gene>